<keyword evidence="2" id="KW-0677">Repeat</keyword>
<feature type="domain" description="Raptor N-terminal CASPase-like" evidence="4">
    <location>
        <begin position="61"/>
        <end position="213"/>
    </location>
</feature>
<dbReference type="Proteomes" id="UP001470230">
    <property type="component" value="Unassembled WGS sequence"/>
</dbReference>
<evidence type="ECO:0000313" key="6">
    <source>
        <dbReference type="Proteomes" id="UP001470230"/>
    </source>
</evidence>
<feature type="region of interest" description="Disordered" evidence="3">
    <location>
        <begin position="978"/>
        <end position="1015"/>
    </location>
</feature>
<dbReference type="SMART" id="SM01302">
    <property type="entry name" value="Raptor_N"/>
    <property type="match status" value="1"/>
</dbReference>
<name>A0ABR2JM85_9EUKA</name>
<dbReference type="InterPro" id="IPR029347">
    <property type="entry name" value="Raptor_N"/>
</dbReference>
<accession>A0ABR2JM85</accession>
<feature type="region of interest" description="Disordered" evidence="3">
    <location>
        <begin position="1"/>
        <end position="26"/>
    </location>
</feature>
<feature type="compositionally biased region" description="Low complexity" evidence="3">
    <location>
        <begin position="642"/>
        <end position="660"/>
    </location>
</feature>
<keyword evidence="1" id="KW-0853">WD repeat</keyword>
<organism evidence="5 6">
    <name type="scientific">Tritrichomonas musculus</name>
    <dbReference type="NCBI Taxonomy" id="1915356"/>
    <lineage>
        <taxon>Eukaryota</taxon>
        <taxon>Metamonada</taxon>
        <taxon>Parabasalia</taxon>
        <taxon>Tritrichomonadida</taxon>
        <taxon>Tritrichomonadidae</taxon>
        <taxon>Tritrichomonas</taxon>
    </lineage>
</organism>
<gene>
    <name evidence="5" type="ORF">M9Y10_004889</name>
</gene>
<dbReference type="PANTHER" id="PTHR12848:SF16">
    <property type="entry name" value="REGULATORY-ASSOCIATED PROTEIN OF MTOR"/>
    <property type="match status" value="1"/>
</dbReference>
<dbReference type="PRINTS" id="PR01547">
    <property type="entry name" value="YEAST176DUF"/>
</dbReference>
<evidence type="ECO:0000256" key="3">
    <source>
        <dbReference type="SAM" id="MobiDB-lite"/>
    </source>
</evidence>
<comment type="caution">
    <text evidence="5">The sequence shown here is derived from an EMBL/GenBank/DDBJ whole genome shotgun (WGS) entry which is preliminary data.</text>
</comment>
<feature type="compositionally biased region" description="Low complexity" evidence="3">
    <location>
        <begin position="986"/>
        <end position="1002"/>
    </location>
</feature>
<evidence type="ECO:0000256" key="1">
    <source>
        <dbReference type="ARBA" id="ARBA00022574"/>
    </source>
</evidence>
<evidence type="ECO:0000256" key="2">
    <source>
        <dbReference type="ARBA" id="ARBA00022737"/>
    </source>
</evidence>
<dbReference type="InterPro" id="IPR004083">
    <property type="entry name" value="Raptor"/>
</dbReference>
<sequence length="1350" mass="152746">MSNDNENELKKDGKQGDASPFVGRESDPNKQIEITEFSTWYSKIFLNELKTHLDHPVTSAENDSTSTIKYFVVYIKPKQDYIDFIEGVQEYVCFWIKNFFILKESFDELEKYIKTLFSSIIAEKSIFPLLKGDIKDVQLFRQAKLRKEQIETKEKKRFVFHYIAHQTDNTPLDGIEFLNCNNFPLKDLLEISGESSLFIFDRDKAGSLYPIFSEYAQSKNLESHLISFFACGENELLPRSSDYPIDLFTSCLNSPARIALVWHSRQYFCFQSGSLQPLSLMFVEEMEAINGTNTASSFQSNEKLRIKAILDDLTTSLCSVVESIALHSMEPKLFAKFFRSDKVLSKLTINFIFACRILSIFNIHPISYPKMPDMSNSSEWHTFALRLDASLYILNHPEEDPASSMLSHHHFLSQVLITFQNKIDINTSNLNVNSNPSKNFEVPFELSFLKSILNDEKLCEPALKTLAKYLDSSPVAIMFTLYYPIPKTLFKLLIKNGFKVPSKYLIFCLVKILAYHQPARSLLLKMKTSYQNSIKKVLIDTFKNCLAGNLCSSLQSFSSFSSLSSLDSIPKSLSLSGKSNSFAPESLIASNQIAIQNLAQENDVNIQIVSSTSLNFSSRKVHLSKDLSNYYNASASNANLANSKNANKASSNNVSSNNVGSDKKNGEGNCDESSTDLNSSLDSEEIINECKTISHLLMILFALLMKDSFKLFKDIVLAQDIFLSSSSSQSIFSQPTIDQLDLDSKIWLLLIIKRASDATKDYQIIKTLLSLILKVYNSKQGQYQTQLIQLSKSLQMQPPPELHAPIVCSLSSLIKGERSIVRTTQNVVQIRETIEHKATNVAFNFFQSSLVNVRLELFVMAQKFIEANPQVFSADETNDLKSTRNMDSSNDSIDVSNDGDNEQLYKKVTLCVEQSKKDPCEKVKNSRESNLFQYFISALLNPIRKMLFGPFSLDEVHSNPFQFDHLFTLSSTVSESSFQTVPPSVPKSASSSNMTNSSSKHSIGSRTVRSQRKVNSSPNLMKELVVNSSYRHSCQITTDLLLLQDQKIAFGDVEGVLNIKDWDSGPRYQILPQKGKEPKIELKEKAKISPNPLNCIEFYENGNSNPLLFSVDSNANNTHSCYVSNLLDDYSLSTAAVFPLFNDDTIYIDKKRGQLYSFSHINGNQFNVRDLRTDSFLPSICPKFGLTKDIKSISYFDDVVALCGRAFECFDLRESATEPKISIYNDFIMPPHSLRIIDESIPTFAIALEGHIAVYLDIRQPDCFQSIPVECICQDEDRKTFGFDFSKKSMMAALSTEHGITCVHVQRHYQNDVLNKKNAQKLTNSTSLLFHPEKYELAFVNNHEYIITSI</sequence>
<feature type="region of interest" description="Disordered" evidence="3">
    <location>
        <begin position="642"/>
        <end position="678"/>
    </location>
</feature>
<feature type="compositionally biased region" description="Polar residues" evidence="3">
    <location>
        <begin position="1004"/>
        <end position="1015"/>
    </location>
</feature>
<dbReference type="Pfam" id="PF14538">
    <property type="entry name" value="Raptor_N"/>
    <property type="match status" value="1"/>
</dbReference>
<dbReference type="PANTHER" id="PTHR12848">
    <property type="entry name" value="REGULATORY-ASSOCIATED PROTEIN OF MTOR"/>
    <property type="match status" value="1"/>
</dbReference>
<dbReference type="EMBL" id="JAPFFF010000011">
    <property type="protein sequence ID" value="KAK8878125.1"/>
    <property type="molecule type" value="Genomic_DNA"/>
</dbReference>
<evidence type="ECO:0000313" key="5">
    <source>
        <dbReference type="EMBL" id="KAK8878125.1"/>
    </source>
</evidence>
<reference evidence="5 6" key="1">
    <citation type="submission" date="2024-04" db="EMBL/GenBank/DDBJ databases">
        <title>Tritrichomonas musculus Genome.</title>
        <authorList>
            <person name="Alves-Ferreira E."/>
            <person name="Grigg M."/>
            <person name="Lorenzi H."/>
            <person name="Galac M."/>
        </authorList>
    </citation>
    <scope>NUCLEOTIDE SEQUENCE [LARGE SCALE GENOMIC DNA]</scope>
    <source>
        <strain evidence="5 6">EAF2021</strain>
    </source>
</reference>
<keyword evidence="6" id="KW-1185">Reference proteome</keyword>
<proteinExistence type="predicted"/>
<protein>
    <recommendedName>
        <fullName evidence="4">Raptor N-terminal CASPase-like domain-containing protein</fullName>
    </recommendedName>
</protein>
<evidence type="ECO:0000259" key="4">
    <source>
        <dbReference type="SMART" id="SM01302"/>
    </source>
</evidence>